<proteinExistence type="predicted"/>
<dbReference type="GO" id="GO:0016740">
    <property type="term" value="F:transferase activity"/>
    <property type="evidence" value="ECO:0007669"/>
    <property type="project" value="UniProtKB-KW"/>
</dbReference>
<keyword evidence="1" id="KW-0808">Transferase</keyword>
<sequence length="493" mass="56433">MRKPRVAILHYHLRGGGVTRIIEHTVEALKNKDVELCIITGEEPGDSFDVPEEIVKVVKGLSYGNENPERDYEEMVSEVKDAAKDQLGALPDVWHVHNHSLGKNAAFTRLVLRLAEQEHRMLFHIHDFAEDNRAKNYRYLSGESSVSQEHSLAQRLYPLAPNIHYAVLNGRDQDILADTGIKKDQLHLLSNPVSLDLEQEEIAGNEDNQGGSGKLYLYPCRVIPRKNIGEFLLWSALAGENEHFAVTLAPKNPKYHDSYNQWKKFAEKEKLPVTFEAGQKWDMSFPELLNRADAFITTSIAEGFGLIYLESWLAGKPLTGRILPDIVADFRERGIQFPGMYEQVKIPVAWISKAKITARFRKAIQKNLKRYGIEFEEEDLSYWINTLLDEDKVDFGALDEEIQRTVIARLRKEPALKEQIQPVSLSSKWPDEAIIEKNKAITKKEFSLSRYAERLLEVYDALQNGETEKVKYARSSSLLKRFQSPQNFSLLRT</sequence>
<accession>A0A521BSZ9</accession>
<dbReference type="RefSeq" id="WP_142453450.1">
    <property type="nucleotide sequence ID" value="NZ_FXTP01000003.1"/>
</dbReference>
<dbReference type="OrthoDB" id="9802525at2"/>
<reference evidence="1 2" key="1">
    <citation type="submission" date="2017-05" db="EMBL/GenBank/DDBJ databases">
        <authorList>
            <person name="Varghese N."/>
            <person name="Submissions S."/>
        </authorList>
    </citation>
    <scope>NUCLEOTIDE SEQUENCE [LARGE SCALE GENOMIC DNA]</scope>
    <source>
        <strain evidence="1 2">DSM 21985</strain>
    </source>
</reference>
<dbReference type="PANTHER" id="PTHR12526">
    <property type="entry name" value="GLYCOSYLTRANSFERASE"/>
    <property type="match status" value="1"/>
</dbReference>
<evidence type="ECO:0000313" key="2">
    <source>
        <dbReference type="Proteomes" id="UP000317557"/>
    </source>
</evidence>
<name>A0A521BSZ9_9BACT</name>
<dbReference type="Gene3D" id="3.40.50.2000">
    <property type="entry name" value="Glycogen Phosphorylase B"/>
    <property type="match status" value="2"/>
</dbReference>
<dbReference type="EMBL" id="FXTP01000003">
    <property type="protein sequence ID" value="SMO49841.1"/>
    <property type="molecule type" value="Genomic_DNA"/>
</dbReference>
<gene>
    <name evidence="1" type="ORF">SAMN06265219_10310</name>
</gene>
<keyword evidence="2" id="KW-1185">Reference proteome</keyword>
<protein>
    <submittedName>
        <fullName evidence="1">Glycosyltransferase involved in cell wall bisynthesis</fullName>
    </submittedName>
</protein>
<dbReference type="SUPFAM" id="SSF53756">
    <property type="entry name" value="UDP-Glycosyltransferase/glycogen phosphorylase"/>
    <property type="match status" value="1"/>
</dbReference>
<dbReference type="Proteomes" id="UP000317557">
    <property type="component" value="Unassembled WGS sequence"/>
</dbReference>
<evidence type="ECO:0000313" key="1">
    <source>
        <dbReference type="EMBL" id="SMO49841.1"/>
    </source>
</evidence>
<dbReference type="CDD" id="cd03801">
    <property type="entry name" value="GT4_PimA-like"/>
    <property type="match status" value="1"/>
</dbReference>
<dbReference type="AlphaFoldDB" id="A0A521BSZ9"/>
<organism evidence="1 2">
    <name type="scientific">Gracilimonas mengyeensis</name>
    <dbReference type="NCBI Taxonomy" id="1302730"/>
    <lineage>
        <taxon>Bacteria</taxon>
        <taxon>Pseudomonadati</taxon>
        <taxon>Balneolota</taxon>
        <taxon>Balneolia</taxon>
        <taxon>Balneolales</taxon>
        <taxon>Balneolaceae</taxon>
        <taxon>Gracilimonas</taxon>
    </lineage>
</organism>